<sequence length="501" mass="54807">MSPLPGRDRRAVFHAARSGSSRAGDQVVAVVGGGIAGLAAATALVERGVRVVLWEREQHLGGRVGGWPTTLTDGSQVSMNRGFHAFFRQYYNLRGLLRRTDPLMSRLTPMLDYPLVHSDGYRDTFQSLPKTPPLNAFAFALNSPTFSLRDITRLSARAALPLVDVRIPETYEKLDDLNAAEFLERLRFPAAARHLAFEVFSRSFFAAPTELSAAELATMFHLYFLGSSEGLVFDVAADSFATLWNPLGAYIRARGAEIRLGAAVESITPGGSRRFVVDGVEVDGVVLAADVSGLRGLIDRSPELGDAAWRARVQDLRAAPPFLVSRLWLDRPVRPERPGFLGTSGYGSLDNISVLDRYERESRSWAARTGGSVVELHGYALTTVDDARAKLLAELHRVFPETASARIVDERHELREDCPLFPPGGFVNRPTVRTPQEGLVLAGDLVRIDLPVALMERAATTGTHAANVLLELFGVRGHPLWTVPVAGRWAPLRALAARFSQ</sequence>
<evidence type="ECO:0000313" key="3">
    <source>
        <dbReference type="Proteomes" id="UP001501747"/>
    </source>
</evidence>
<dbReference type="EMBL" id="BAABAL010000012">
    <property type="protein sequence ID" value="GAA4009054.1"/>
    <property type="molecule type" value="Genomic_DNA"/>
</dbReference>
<dbReference type="RefSeq" id="WP_425549237.1">
    <property type="nucleotide sequence ID" value="NZ_BAABAL010000012.1"/>
</dbReference>
<accession>A0ABP7SAY5</accession>
<dbReference type="InterPro" id="IPR050464">
    <property type="entry name" value="Zeta_carotene_desat/Oxidored"/>
</dbReference>
<dbReference type="InterPro" id="IPR002937">
    <property type="entry name" value="Amino_oxidase"/>
</dbReference>
<dbReference type="Pfam" id="PF01593">
    <property type="entry name" value="Amino_oxidase"/>
    <property type="match status" value="1"/>
</dbReference>
<evidence type="ECO:0000313" key="2">
    <source>
        <dbReference type="EMBL" id="GAA4009054.1"/>
    </source>
</evidence>
<evidence type="ECO:0000259" key="1">
    <source>
        <dbReference type="Pfam" id="PF01593"/>
    </source>
</evidence>
<gene>
    <name evidence="2" type="ORF">GCM10022247_33940</name>
</gene>
<keyword evidence="3" id="KW-1185">Reference proteome</keyword>
<dbReference type="InterPro" id="IPR036188">
    <property type="entry name" value="FAD/NAD-bd_sf"/>
</dbReference>
<dbReference type="Proteomes" id="UP001501747">
    <property type="component" value="Unassembled WGS sequence"/>
</dbReference>
<protein>
    <submittedName>
        <fullName evidence="2">NAD(P)/FAD-dependent oxidoreductase</fullName>
    </submittedName>
</protein>
<feature type="domain" description="Amine oxidase" evidence="1">
    <location>
        <begin position="35"/>
        <end position="470"/>
    </location>
</feature>
<reference evidence="3" key="1">
    <citation type="journal article" date="2019" name="Int. J. Syst. Evol. Microbiol.">
        <title>The Global Catalogue of Microorganisms (GCM) 10K type strain sequencing project: providing services to taxonomists for standard genome sequencing and annotation.</title>
        <authorList>
            <consortium name="The Broad Institute Genomics Platform"/>
            <consortium name="The Broad Institute Genome Sequencing Center for Infectious Disease"/>
            <person name="Wu L."/>
            <person name="Ma J."/>
        </authorList>
    </citation>
    <scope>NUCLEOTIDE SEQUENCE [LARGE SCALE GENOMIC DNA]</scope>
    <source>
        <strain evidence="3">JCM 17342</strain>
    </source>
</reference>
<organism evidence="2 3">
    <name type="scientific">Allokutzneria multivorans</name>
    <dbReference type="NCBI Taxonomy" id="1142134"/>
    <lineage>
        <taxon>Bacteria</taxon>
        <taxon>Bacillati</taxon>
        <taxon>Actinomycetota</taxon>
        <taxon>Actinomycetes</taxon>
        <taxon>Pseudonocardiales</taxon>
        <taxon>Pseudonocardiaceae</taxon>
        <taxon>Allokutzneria</taxon>
    </lineage>
</organism>
<dbReference type="SUPFAM" id="SSF51905">
    <property type="entry name" value="FAD/NAD(P)-binding domain"/>
    <property type="match status" value="1"/>
</dbReference>
<dbReference type="PANTHER" id="PTHR42923">
    <property type="entry name" value="PROTOPORPHYRINOGEN OXIDASE"/>
    <property type="match status" value="1"/>
</dbReference>
<dbReference type="PANTHER" id="PTHR42923:SF43">
    <property type="entry name" value="AMINE OXIDASE"/>
    <property type="match status" value="1"/>
</dbReference>
<proteinExistence type="predicted"/>
<dbReference type="PRINTS" id="PR00419">
    <property type="entry name" value="ADXRDTASE"/>
</dbReference>
<comment type="caution">
    <text evidence="2">The sequence shown here is derived from an EMBL/GenBank/DDBJ whole genome shotgun (WGS) entry which is preliminary data.</text>
</comment>
<name>A0ABP7SAY5_9PSEU</name>
<dbReference type="Gene3D" id="3.50.50.60">
    <property type="entry name" value="FAD/NAD(P)-binding domain"/>
    <property type="match status" value="1"/>
</dbReference>